<evidence type="ECO:0000256" key="1">
    <source>
        <dbReference type="ARBA" id="ARBA00009477"/>
    </source>
</evidence>
<dbReference type="InterPro" id="IPR058624">
    <property type="entry name" value="MdtA-like_HH"/>
</dbReference>
<feature type="domain" description="Multidrug resistance protein MdtA-like alpha-helical hairpin" evidence="3">
    <location>
        <begin position="98"/>
        <end position="166"/>
    </location>
</feature>
<dbReference type="Pfam" id="PF25944">
    <property type="entry name" value="Beta-barrel_RND"/>
    <property type="match status" value="1"/>
</dbReference>
<dbReference type="Gene3D" id="2.40.50.100">
    <property type="match status" value="1"/>
</dbReference>
<dbReference type="RefSeq" id="WP_289560960.1">
    <property type="nucleotide sequence ID" value="NZ_JAUDEN010000029.1"/>
</dbReference>
<dbReference type="Gene3D" id="2.40.420.20">
    <property type="match status" value="1"/>
</dbReference>
<dbReference type="Pfam" id="PF25876">
    <property type="entry name" value="HH_MFP_RND"/>
    <property type="match status" value="1"/>
</dbReference>
<comment type="caution">
    <text evidence="6">The sequence shown here is derived from an EMBL/GenBank/DDBJ whole genome shotgun (WGS) entry which is preliminary data.</text>
</comment>
<dbReference type="InterPro" id="IPR006143">
    <property type="entry name" value="RND_pump_MFP"/>
</dbReference>
<evidence type="ECO:0000256" key="2">
    <source>
        <dbReference type="SAM" id="Coils"/>
    </source>
</evidence>
<dbReference type="Gene3D" id="2.40.30.170">
    <property type="match status" value="1"/>
</dbReference>
<evidence type="ECO:0000313" key="6">
    <source>
        <dbReference type="EMBL" id="MDM8326121.1"/>
    </source>
</evidence>
<keyword evidence="2" id="KW-0175">Coiled coil</keyword>
<evidence type="ECO:0000259" key="3">
    <source>
        <dbReference type="Pfam" id="PF25876"/>
    </source>
</evidence>
<dbReference type="SUPFAM" id="SSF111369">
    <property type="entry name" value="HlyD-like secretion proteins"/>
    <property type="match status" value="1"/>
</dbReference>
<dbReference type="Proteomes" id="UP001169458">
    <property type="component" value="Unassembled WGS sequence"/>
</dbReference>
<name>A0ABT7VII8_9BACE</name>
<feature type="domain" description="Multidrug resistance protein MdtA-like barrel-sandwich hybrid" evidence="4">
    <location>
        <begin position="58"/>
        <end position="198"/>
    </location>
</feature>
<evidence type="ECO:0000313" key="7">
    <source>
        <dbReference type="Proteomes" id="UP001169458"/>
    </source>
</evidence>
<gene>
    <name evidence="6" type="ORF">QUW60_12945</name>
</gene>
<dbReference type="EMBL" id="JAUDEN010000029">
    <property type="protein sequence ID" value="MDM8326121.1"/>
    <property type="molecule type" value="Genomic_DNA"/>
</dbReference>
<accession>A0ABT7VII8</accession>
<dbReference type="PROSITE" id="PS51257">
    <property type="entry name" value="PROKAR_LIPOPROTEIN"/>
    <property type="match status" value="1"/>
</dbReference>
<protein>
    <submittedName>
        <fullName evidence="6">Efflux RND transporter periplasmic adaptor subunit</fullName>
    </submittedName>
</protein>
<dbReference type="PANTHER" id="PTHR30158:SF23">
    <property type="entry name" value="MULTIDRUG RESISTANCE PROTEIN MEXA"/>
    <property type="match status" value="1"/>
</dbReference>
<dbReference type="NCBIfam" id="TIGR01730">
    <property type="entry name" value="RND_mfp"/>
    <property type="match status" value="1"/>
</dbReference>
<dbReference type="InterPro" id="IPR058625">
    <property type="entry name" value="MdtA-like_BSH"/>
</dbReference>
<reference evidence="7" key="1">
    <citation type="submission" date="2023-07" db="EMBL/GenBank/DDBJ databases">
        <title>Identification and characterization of horizontal gene transfer across gut microbiota members of farm animals based on homology search.</title>
        <authorList>
            <person name="Schwarzerova J."/>
            <person name="Nykrynova M."/>
            <person name="Jureckova K."/>
            <person name="Cejkova D."/>
            <person name="Rychlik I."/>
        </authorList>
    </citation>
    <scope>NUCLEOTIDE SEQUENCE [LARGE SCALE GENOMIC DNA]</scope>
    <source>
        <strain evidence="7">109_WCHN</strain>
    </source>
</reference>
<dbReference type="Pfam" id="PF25917">
    <property type="entry name" value="BSH_RND"/>
    <property type="match status" value="1"/>
</dbReference>
<sequence length="386" mass="42700">MNRKTTYVFTVACVMLLASCKDKKKAETYTAYRVATLSPTSVEIEESYSASIQGRQDIDIYPQVPGTITRLCVKEGQQVRKGQVLFVIDQVPYRATWNKAVADVHAAEAQARTARLEYRSKQVLFDKQVISEYELTTAKNALDAAEAMLEQMKALEQSARNNLSYTEVKSPSDGMVGTLPYRTGALVSSSIPQPLTTVSDNSETYVYFSLTENRLRSMLRRYGSLDKTINEMPAIGLQLNDGTLYPEKGRIRSISGIINKQTGTVSVCGVFPNTGKLLLSGGIGNVIIPHKEEEVIVIPQTATTELQDKILVYKVSESGHKEKTISSVELTVEKLNDGKLYIVRSGLSAGDVIVTEGAGLLRDGMKINIRDEDKHKRRMTFGKLNI</sequence>
<proteinExistence type="inferred from homology"/>
<dbReference type="InterPro" id="IPR058626">
    <property type="entry name" value="MdtA-like_b-barrel"/>
</dbReference>
<dbReference type="Gene3D" id="1.10.287.470">
    <property type="entry name" value="Helix hairpin bin"/>
    <property type="match status" value="1"/>
</dbReference>
<feature type="domain" description="Multidrug resistance protein MdtA-like beta-barrel" evidence="5">
    <location>
        <begin position="206"/>
        <end position="286"/>
    </location>
</feature>
<evidence type="ECO:0000259" key="4">
    <source>
        <dbReference type="Pfam" id="PF25917"/>
    </source>
</evidence>
<feature type="coiled-coil region" evidence="2">
    <location>
        <begin position="135"/>
        <end position="162"/>
    </location>
</feature>
<dbReference type="PANTHER" id="PTHR30158">
    <property type="entry name" value="ACRA/E-RELATED COMPONENT OF DRUG EFFLUX TRANSPORTER"/>
    <property type="match status" value="1"/>
</dbReference>
<comment type="similarity">
    <text evidence="1">Belongs to the membrane fusion protein (MFP) (TC 8.A.1) family.</text>
</comment>
<organism evidence="6 7">
    <name type="scientific">Bacteroides gallinaceum</name>
    <dbReference type="NCBI Taxonomy" id="1462571"/>
    <lineage>
        <taxon>Bacteria</taxon>
        <taxon>Pseudomonadati</taxon>
        <taxon>Bacteroidota</taxon>
        <taxon>Bacteroidia</taxon>
        <taxon>Bacteroidales</taxon>
        <taxon>Bacteroidaceae</taxon>
        <taxon>Bacteroides</taxon>
    </lineage>
</organism>
<evidence type="ECO:0000259" key="5">
    <source>
        <dbReference type="Pfam" id="PF25944"/>
    </source>
</evidence>
<keyword evidence="7" id="KW-1185">Reference proteome</keyword>